<dbReference type="EMBL" id="JAQQWI010000022">
    <property type="protein sequence ID" value="KAK7995960.1"/>
    <property type="molecule type" value="Genomic_DNA"/>
</dbReference>
<feature type="compositionally biased region" description="Basic and acidic residues" evidence="1">
    <location>
        <begin position="36"/>
        <end position="55"/>
    </location>
</feature>
<dbReference type="Proteomes" id="UP001396898">
    <property type="component" value="Unassembled WGS sequence"/>
</dbReference>
<feature type="compositionally biased region" description="Acidic residues" evidence="1">
    <location>
        <begin position="205"/>
        <end position="221"/>
    </location>
</feature>
<feature type="compositionally biased region" description="Low complexity" evidence="1">
    <location>
        <begin position="107"/>
        <end position="124"/>
    </location>
</feature>
<evidence type="ECO:0000313" key="2">
    <source>
        <dbReference type="EMBL" id="KAK7995960.1"/>
    </source>
</evidence>
<feature type="region of interest" description="Disordered" evidence="1">
    <location>
        <begin position="1"/>
        <end position="139"/>
    </location>
</feature>
<proteinExistence type="predicted"/>
<keyword evidence="3" id="KW-1185">Reference proteome</keyword>
<comment type="caution">
    <text evidence="2">The sequence shown here is derived from an EMBL/GenBank/DDBJ whole genome shotgun (WGS) entry which is preliminary data.</text>
</comment>
<evidence type="ECO:0000256" key="1">
    <source>
        <dbReference type="SAM" id="MobiDB-lite"/>
    </source>
</evidence>
<feature type="compositionally biased region" description="Basic residues" evidence="1">
    <location>
        <begin position="237"/>
        <end position="246"/>
    </location>
</feature>
<protein>
    <recommendedName>
        <fullName evidence="4">Urease accessory protein UreD</fullName>
    </recommendedName>
</protein>
<dbReference type="PANTHER" id="PTHR40644">
    <property type="entry name" value="UPF0653 PROTEIN C607.02C"/>
    <property type="match status" value="1"/>
</dbReference>
<dbReference type="PANTHER" id="PTHR40644:SF1">
    <property type="entry name" value="UPF0653 PROTEIN C607.02C"/>
    <property type="match status" value="1"/>
</dbReference>
<reference evidence="2 3" key="1">
    <citation type="submission" date="2023-01" db="EMBL/GenBank/DDBJ databases">
        <title>Analysis of 21 Apiospora genomes using comparative genomics revels a genus with tremendous synthesis potential of carbohydrate active enzymes and secondary metabolites.</title>
        <authorList>
            <person name="Sorensen T."/>
        </authorList>
    </citation>
    <scope>NUCLEOTIDE SEQUENCE [LARGE SCALE GENOMIC DNA]</scope>
    <source>
        <strain evidence="2 3">CBS 20057</strain>
    </source>
</reference>
<evidence type="ECO:0008006" key="4">
    <source>
        <dbReference type="Google" id="ProtNLM"/>
    </source>
</evidence>
<feature type="region of interest" description="Disordered" evidence="1">
    <location>
        <begin position="193"/>
        <end position="280"/>
    </location>
</feature>
<organism evidence="2 3">
    <name type="scientific">Apiospora marii</name>
    <dbReference type="NCBI Taxonomy" id="335849"/>
    <lineage>
        <taxon>Eukaryota</taxon>
        <taxon>Fungi</taxon>
        <taxon>Dikarya</taxon>
        <taxon>Ascomycota</taxon>
        <taxon>Pezizomycotina</taxon>
        <taxon>Sordariomycetes</taxon>
        <taxon>Xylariomycetidae</taxon>
        <taxon>Amphisphaeriales</taxon>
        <taxon>Apiosporaceae</taxon>
        <taxon>Apiospora</taxon>
    </lineage>
</organism>
<gene>
    <name evidence="2" type="ORF">PG991_015427</name>
</gene>
<accession>A0ABR1R2A8</accession>
<feature type="compositionally biased region" description="Basic and acidic residues" evidence="1">
    <location>
        <begin position="268"/>
        <end position="280"/>
    </location>
</feature>
<evidence type="ECO:0000313" key="3">
    <source>
        <dbReference type="Proteomes" id="UP001396898"/>
    </source>
</evidence>
<feature type="compositionally biased region" description="Basic and acidic residues" evidence="1">
    <location>
        <begin position="193"/>
        <end position="204"/>
    </location>
</feature>
<name>A0ABR1R2A8_9PEZI</name>
<sequence>MPHKHTRREKDLSTFDLPPTQVAKSLPVTKSQKNNQQDKKKNTRQEIKESSKDAPPKNSKRKRETEANDAPRAFRRLMALSGGKRTRSGLDNGDDHESKNKKKAKAKAAAAAGTSTETGATETKAAPKETKEAIEIPKIKPGERMSEYAARVDQALPISGLIGKTAKQGKDPLGGKVWRTKKERQMHKLYDEWREEERKIKEQREEDLEEQAEREAEEEEQGISWKIPKELSGAGGKKGKKGKRARLLGEANDDEEDPWAELKRKRGESRPKLHDVAKAPPELHKINTAKLLSVRGAAVSVDNVPKAAGSLRRREELQGEREKVIAAYRKMMESKSKPAQ</sequence>
<feature type="compositionally biased region" description="Basic and acidic residues" evidence="1">
    <location>
        <begin position="125"/>
        <end position="139"/>
    </location>
</feature>